<dbReference type="KEGG" id="nlo:107220947"/>
<dbReference type="GO" id="GO:0033314">
    <property type="term" value="P:mitotic DNA replication checkpoint signaling"/>
    <property type="evidence" value="ECO:0007669"/>
    <property type="project" value="TreeGrafter"/>
</dbReference>
<evidence type="ECO:0000256" key="4">
    <source>
        <dbReference type="PIRNR" id="PIRNR011312"/>
    </source>
</evidence>
<dbReference type="PANTHER" id="PTHR12900">
    <property type="entry name" value="MITOTIC AND DNA DAMAGE CHECKPOINT PROTEIN HUS1"/>
    <property type="match status" value="1"/>
</dbReference>
<dbReference type="AlphaFoldDB" id="A0A6J0BLX9"/>
<dbReference type="Proteomes" id="UP000829291">
    <property type="component" value="Chromosome 5"/>
</dbReference>
<dbReference type="GO" id="GO:0000723">
    <property type="term" value="P:telomere maintenance"/>
    <property type="evidence" value="ECO:0007669"/>
    <property type="project" value="TreeGrafter"/>
</dbReference>
<dbReference type="InParanoid" id="A0A6J0BLX9"/>
<accession>A0A6J0BLX9</accession>
<dbReference type="InterPro" id="IPR016580">
    <property type="entry name" value="HUS1"/>
</dbReference>
<gene>
    <name evidence="6" type="primary">LOC107220947</name>
</gene>
<dbReference type="PANTHER" id="PTHR12900:SF0">
    <property type="entry name" value="CHECKPOINT PROTEIN"/>
    <property type="match status" value="1"/>
</dbReference>
<evidence type="ECO:0000256" key="1">
    <source>
        <dbReference type="ARBA" id="ARBA00004123"/>
    </source>
</evidence>
<dbReference type="GO" id="GO:0044778">
    <property type="term" value="P:meiotic DNA integrity checkpoint signaling"/>
    <property type="evidence" value="ECO:0007669"/>
    <property type="project" value="TreeGrafter"/>
</dbReference>
<dbReference type="GO" id="GO:0006289">
    <property type="term" value="P:nucleotide-excision repair"/>
    <property type="evidence" value="ECO:0007669"/>
    <property type="project" value="TreeGrafter"/>
</dbReference>
<dbReference type="GO" id="GO:0030896">
    <property type="term" value="C:checkpoint clamp complex"/>
    <property type="evidence" value="ECO:0007669"/>
    <property type="project" value="InterPro"/>
</dbReference>
<proteinExistence type="inferred from homology"/>
<dbReference type="GO" id="GO:0035861">
    <property type="term" value="C:site of double-strand break"/>
    <property type="evidence" value="ECO:0007669"/>
    <property type="project" value="TreeGrafter"/>
</dbReference>
<dbReference type="InterPro" id="IPR046938">
    <property type="entry name" value="DNA_clamp_sf"/>
</dbReference>
<dbReference type="Pfam" id="PF04005">
    <property type="entry name" value="Hus1"/>
    <property type="match status" value="1"/>
</dbReference>
<dbReference type="PIRSF" id="PIRSF011312">
    <property type="entry name" value="Cell_cycle_HUS1"/>
    <property type="match status" value="1"/>
</dbReference>
<dbReference type="GO" id="GO:0031573">
    <property type="term" value="P:mitotic intra-S DNA damage checkpoint signaling"/>
    <property type="evidence" value="ECO:0007669"/>
    <property type="project" value="TreeGrafter"/>
</dbReference>
<dbReference type="CTD" id="40598"/>
<keyword evidence="5" id="KW-1185">Reference proteome</keyword>
<name>A0A6J0BLX9_NEOLC</name>
<keyword evidence="3" id="KW-0539">Nucleus</keyword>
<dbReference type="GO" id="GO:0005730">
    <property type="term" value="C:nucleolus"/>
    <property type="evidence" value="ECO:0007669"/>
    <property type="project" value="InterPro"/>
</dbReference>
<dbReference type="Gene3D" id="3.70.10.10">
    <property type="match status" value="1"/>
</dbReference>
<evidence type="ECO:0000256" key="2">
    <source>
        <dbReference type="ARBA" id="ARBA00005563"/>
    </source>
</evidence>
<reference evidence="6" key="1">
    <citation type="submission" date="2025-08" db="UniProtKB">
        <authorList>
            <consortium name="RefSeq"/>
        </authorList>
    </citation>
    <scope>IDENTIFICATION</scope>
    <source>
        <tissue evidence="6">Thorax and Abdomen</tissue>
    </source>
</reference>
<organism evidence="6">
    <name type="scientific">Neodiprion lecontei</name>
    <name type="common">Redheaded pine sawfly</name>
    <dbReference type="NCBI Taxonomy" id="441921"/>
    <lineage>
        <taxon>Eukaryota</taxon>
        <taxon>Metazoa</taxon>
        <taxon>Ecdysozoa</taxon>
        <taxon>Arthropoda</taxon>
        <taxon>Hexapoda</taxon>
        <taxon>Insecta</taxon>
        <taxon>Pterygota</taxon>
        <taxon>Neoptera</taxon>
        <taxon>Endopterygota</taxon>
        <taxon>Hymenoptera</taxon>
        <taxon>Tenthredinoidea</taxon>
        <taxon>Diprionidae</taxon>
        <taxon>Diprioninae</taxon>
        <taxon>Neodiprion</taxon>
    </lineage>
</organism>
<dbReference type="FunCoup" id="A0A6J0BLX9">
    <property type="interactions" value="1296"/>
</dbReference>
<evidence type="ECO:0000256" key="3">
    <source>
        <dbReference type="ARBA" id="ARBA00023242"/>
    </source>
</evidence>
<protein>
    <recommendedName>
        <fullName evidence="4">Checkpoint protein</fullName>
    </recommendedName>
</protein>
<dbReference type="GO" id="GO:0000724">
    <property type="term" value="P:double-strand break repair via homologous recombination"/>
    <property type="evidence" value="ECO:0007669"/>
    <property type="project" value="TreeGrafter"/>
</dbReference>
<dbReference type="OrthoDB" id="10063861at2759"/>
<dbReference type="RefSeq" id="XP_015515252.1">
    <property type="nucleotide sequence ID" value="XM_015659766.2"/>
</dbReference>
<dbReference type="SUPFAM" id="SSF55979">
    <property type="entry name" value="DNA clamp"/>
    <property type="match status" value="1"/>
</dbReference>
<dbReference type="InterPro" id="IPR007150">
    <property type="entry name" value="HUS1/Mec3"/>
</dbReference>
<sequence>MKFRCRMIDSAAMRDFTNVANTVSRLAKACVIRLTKDEVCFHVGDDYSPIAWAVLYQNKFFSEYTMVGVCEEQDEIYLEFSPAMLAKSLSSLKMTAKSVKIKLTNREQPCLTIDIELPSISNELRQCVHDVPVKVIPRKEWGEYQAPIIPSFDVSIEMPDMKHLRNVVDQMGKMSPQLVVTAKKTGKLILKVETSFATVATHFQDLKVGGDDRDSGVTDEEEEEVSATIDIRKFGMFLTWDIIKAESVICNVVADRMINMHMNIDGHLEIHYFIPAISIL</sequence>
<comment type="subcellular location">
    <subcellularLocation>
        <location evidence="1">Nucleus</location>
    </subcellularLocation>
</comment>
<comment type="similarity">
    <text evidence="2 4">Belongs to the HUS1 family.</text>
</comment>
<dbReference type="GeneID" id="107220947"/>
<evidence type="ECO:0000313" key="6">
    <source>
        <dbReference type="RefSeq" id="XP_015515252.1"/>
    </source>
</evidence>
<evidence type="ECO:0000313" key="5">
    <source>
        <dbReference type="Proteomes" id="UP000829291"/>
    </source>
</evidence>